<dbReference type="RefSeq" id="WP_042870679.1">
    <property type="nucleotide sequence ID" value="NZ_CM001975.1"/>
</dbReference>
<evidence type="ECO:0000313" key="2">
    <source>
        <dbReference type="Proteomes" id="UP000320591"/>
    </source>
</evidence>
<dbReference type="AlphaFoldDB" id="A0A5B8IB17"/>
<dbReference type="KEGG" id="dic:Dpoa569_0001855"/>
<accession>A0A5B8IB17</accession>
<sequence length="141" mass="15299">MLGYESIQASLISAGFILGVEGINYVIPVDNRRCDTLRHVCIISDTTHFAGGCGVIKKIVVENGINSVKVILPLITEELRASALPMDCHRRFILYTPPQAGGVFHIMGHSGHIQPGTDISFLFSLHNAMALMSFARSFSGV</sequence>
<dbReference type="Proteomes" id="UP000320591">
    <property type="component" value="Chromosome"/>
</dbReference>
<proteinExistence type="predicted"/>
<protein>
    <submittedName>
        <fullName evidence="1">Uncharacterized protein</fullName>
    </submittedName>
</protein>
<gene>
    <name evidence="1" type="ORF">Dpoa569_0001855</name>
</gene>
<evidence type="ECO:0000313" key="1">
    <source>
        <dbReference type="EMBL" id="QDX30007.1"/>
    </source>
</evidence>
<reference evidence="1 2" key="1">
    <citation type="journal article" date="2019" name="Environ. Microbiol.">
        <title>The phytopathogenic nature of Dickeya aquatica 174/2 and the dynamic early evolution of Dickeya pathogenicity.</title>
        <authorList>
            <person name="Duprey A."/>
            <person name="Taib N."/>
            <person name="Leonard S."/>
            <person name="Garin T."/>
            <person name="Flandrois J.P."/>
            <person name="Nasser W."/>
            <person name="Brochier-Armanet C."/>
            <person name="Reverchon S."/>
        </authorList>
    </citation>
    <scope>NUCLEOTIDE SEQUENCE [LARGE SCALE GENOMIC DNA]</scope>
    <source>
        <strain evidence="1 2">NCPPB 569</strain>
    </source>
</reference>
<dbReference type="EMBL" id="CP042220">
    <property type="protein sequence ID" value="QDX30007.1"/>
    <property type="molecule type" value="Genomic_DNA"/>
</dbReference>
<dbReference type="STRING" id="568768.GCA_000406125_02006"/>
<organism evidence="1 2">
    <name type="scientific">Dickeya poaceiphila</name>
    <dbReference type="NCBI Taxonomy" id="568768"/>
    <lineage>
        <taxon>Bacteria</taxon>
        <taxon>Pseudomonadati</taxon>
        <taxon>Pseudomonadota</taxon>
        <taxon>Gammaproteobacteria</taxon>
        <taxon>Enterobacterales</taxon>
        <taxon>Pectobacteriaceae</taxon>
        <taxon>Dickeya</taxon>
    </lineage>
</organism>
<keyword evidence="2" id="KW-1185">Reference proteome</keyword>
<dbReference type="OrthoDB" id="9941512at2"/>
<name>A0A5B8IB17_9GAMM</name>